<dbReference type="InterPro" id="IPR035998">
    <property type="entry name" value="MTMR6_PH-GRAM"/>
</dbReference>
<dbReference type="PROSITE" id="PS51339">
    <property type="entry name" value="PPASE_MYOTUBULARIN"/>
    <property type="match status" value="1"/>
</dbReference>
<dbReference type="Proteomes" id="UP000694393">
    <property type="component" value="Unplaced"/>
</dbReference>
<evidence type="ECO:0000313" key="7">
    <source>
        <dbReference type="Ensembl" id="ENSPCEP00000024025.1"/>
    </source>
</evidence>
<dbReference type="InterPro" id="IPR030564">
    <property type="entry name" value="Myotubularin"/>
</dbReference>
<dbReference type="InterPro" id="IPR048994">
    <property type="entry name" value="PH-GRAM_MTMR6-9"/>
</dbReference>
<evidence type="ECO:0000256" key="5">
    <source>
        <dbReference type="SAM" id="MobiDB-lite"/>
    </source>
</evidence>
<evidence type="ECO:0000256" key="1">
    <source>
        <dbReference type="ARBA" id="ARBA00007471"/>
    </source>
</evidence>
<dbReference type="GO" id="GO:0005635">
    <property type="term" value="C:nuclear envelope"/>
    <property type="evidence" value="ECO:0007669"/>
    <property type="project" value="TreeGrafter"/>
</dbReference>
<dbReference type="AlphaFoldDB" id="A0A8C8SSQ4"/>
<protein>
    <submittedName>
        <fullName evidence="7">Myotubularin related protein 6</fullName>
    </submittedName>
</protein>
<dbReference type="SUPFAM" id="SSF52799">
    <property type="entry name" value="(Phosphotyrosine protein) phosphatases II"/>
    <property type="match status" value="1"/>
</dbReference>
<keyword evidence="2" id="KW-0378">Hydrolase</keyword>
<feature type="domain" description="Myotubularin phosphatase" evidence="6">
    <location>
        <begin position="124"/>
        <end position="500"/>
    </location>
</feature>
<organism evidence="7 8">
    <name type="scientific">Pelusios castaneus</name>
    <name type="common">West African mud turtle</name>
    <dbReference type="NCBI Taxonomy" id="367368"/>
    <lineage>
        <taxon>Eukaryota</taxon>
        <taxon>Metazoa</taxon>
        <taxon>Chordata</taxon>
        <taxon>Craniata</taxon>
        <taxon>Vertebrata</taxon>
        <taxon>Euteleostomi</taxon>
        <taxon>Archelosauria</taxon>
        <taxon>Testudinata</taxon>
        <taxon>Testudines</taxon>
        <taxon>Pleurodira</taxon>
        <taxon>Pelomedusidae</taxon>
        <taxon>Pelusios</taxon>
    </lineage>
</organism>
<dbReference type="SUPFAM" id="SSF50729">
    <property type="entry name" value="PH domain-like"/>
    <property type="match status" value="1"/>
</dbReference>
<reference evidence="7" key="1">
    <citation type="submission" date="2025-08" db="UniProtKB">
        <authorList>
            <consortium name="Ensembl"/>
        </authorList>
    </citation>
    <scope>IDENTIFICATION</scope>
</reference>
<dbReference type="GO" id="GO:0106018">
    <property type="term" value="F:phosphatidylinositol-3,5-bisphosphate phosphatase activity"/>
    <property type="evidence" value="ECO:0007669"/>
    <property type="project" value="TreeGrafter"/>
</dbReference>
<dbReference type="Pfam" id="PF06602">
    <property type="entry name" value="Myotub-related"/>
    <property type="match status" value="1"/>
</dbReference>
<dbReference type="Ensembl" id="ENSPCET00000024824.1">
    <property type="protein sequence ID" value="ENSPCEP00000024025.1"/>
    <property type="gene ID" value="ENSPCEG00000018179.1"/>
</dbReference>
<evidence type="ECO:0000313" key="8">
    <source>
        <dbReference type="Proteomes" id="UP000694393"/>
    </source>
</evidence>
<feature type="binding site" evidence="4">
    <location>
        <begin position="273"/>
        <end position="274"/>
    </location>
    <ligand>
        <name>substrate</name>
    </ligand>
</feature>
<comment type="similarity">
    <text evidence="1">Belongs to the protein-tyrosine phosphatase family. Non-receptor class myotubularin subfamily.</text>
</comment>
<dbReference type="Gene3D" id="2.30.29.30">
    <property type="entry name" value="Pleckstrin-homology domain (PH domain)/Phosphotyrosine-binding domain (PTB)"/>
    <property type="match status" value="1"/>
</dbReference>
<evidence type="ECO:0000256" key="3">
    <source>
        <dbReference type="PIRSR" id="PIRSR630564-1"/>
    </source>
</evidence>
<keyword evidence="8" id="KW-1185">Reference proteome</keyword>
<feature type="region of interest" description="Disordered" evidence="5">
    <location>
        <begin position="542"/>
        <end position="591"/>
    </location>
</feature>
<dbReference type="GO" id="GO:0046856">
    <property type="term" value="P:phosphatidylinositol dephosphorylation"/>
    <property type="evidence" value="ECO:0007669"/>
    <property type="project" value="TreeGrafter"/>
</dbReference>
<dbReference type="InterPro" id="IPR011993">
    <property type="entry name" value="PH-like_dom_sf"/>
</dbReference>
<dbReference type="PANTHER" id="PTHR10807">
    <property type="entry name" value="MYOTUBULARIN-RELATED"/>
    <property type="match status" value="1"/>
</dbReference>
<feature type="compositionally biased region" description="Polar residues" evidence="5">
    <location>
        <begin position="580"/>
        <end position="591"/>
    </location>
</feature>
<dbReference type="PANTHER" id="PTHR10807:SF34">
    <property type="entry name" value="MYOTUBULARIN-RELATED PROTEIN 6"/>
    <property type="match status" value="1"/>
</dbReference>
<dbReference type="InterPro" id="IPR016130">
    <property type="entry name" value="Tyr_Pase_AS"/>
</dbReference>
<proteinExistence type="inferred from homology"/>
<evidence type="ECO:0000259" key="6">
    <source>
        <dbReference type="PROSITE" id="PS51339"/>
    </source>
</evidence>
<dbReference type="Pfam" id="PF21098">
    <property type="entry name" value="PH-GRAM_MTMR6-like"/>
    <property type="match status" value="1"/>
</dbReference>
<sequence>MEHIRTTKVELVKLIDRFSTSNKSLTGTLYLTATHLLFIDANQKETWILHHHIAAVEKLALTTSGCPLVIQCKNFRVVHFSVPRERDCHDIYNSLLQLSRSASYEELYAFSYNPNQNESKRLQGWQLIDLAEEYRRMGVQNSNWQLSDANRDYKVCETYPRELYVPRAVSKPIIVGSSKFRSKGRFPVLSYYHRDKEAAICRCSQPLSGFSARCLEDEHMLQAISKANPAHHYMYVMDTRPKLNAMANRAAGKGYENEDNYANIRFQFVGIENIHVMRSSLQKLLEVSGTKALSVNNFLSGLENSGWLRHIKALLDAAVFLAKAIAIENATVLVHCSDGWDRTSQVCSLGALLLDSYYRTIKGFMVLIEKDWISFGHKFSDRCGQLDGDPKEISPVFTQFLEGVWHLTEQFPQAFEYNEALLLQIHEHVHSCQFGNFLGNCQKEREELKLKEKTYSLWPFLLDEQEKYLNPLYNPNFSQKLAFLEPNTVSFNFKFWRNMYHQFDRTMHPRQSVFNLIMTMNEQNKKLEEDFKELEAKLKERTRQSETLLTKEPLQSVHPASPALKSSPGFKKEQPLLPMNDSNRTIEGSNTADNRYSEYMEELSKAEPAIVSLEYGVARMTC</sequence>
<accession>A0A8C8SSQ4</accession>
<reference evidence="7" key="2">
    <citation type="submission" date="2025-09" db="UniProtKB">
        <authorList>
            <consortium name="Ensembl"/>
        </authorList>
    </citation>
    <scope>IDENTIFICATION</scope>
</reference>
<dbReference type="GO" id="GO:0005737">
    <property type="term" value="C:cytoplasm"/>
    <property type="evidence" value="ECO:0007669"/>
    <property type="project" value="TreeGrafter"/>
</dbReference>
<dbReference type="PROSITE" id="PS00383">
    <property type="entry name" value="TYR_PHOSPHATASE_1"/>
    <property type="match status" value="1"/>
</dbReference>
<feature type="binding site" evidence="4">
    <location>
        <begin position="336"/>
        <end position="342"/>
    </location>
    <ligand>
        <name>substrate</name>
    </ligand>
</feature>
<name>A0A8C8SSQ4_9SAUR</name>
<dbReference type="InterPro" id="IPR029021">
    <property type="entry name" value="Prot-tyrosine_phosphatase-like"/>
</dbReference>
<feature type="active site" description="Phosphocysteine intermediate" evidence="3">
    <location>
        <position position="336"/>
    </location>
</feature>
<evidence type="ECO:0000256" key="2">
    <source>
        <dbReference type="ARBA" id="ARBA00022801"/>
    </source>
</evidence>
<dbReference type="InterPro" id="IPR010569">
    <property type="entry name" value="Myotubularin-like_Pase_dom"/>
</dbReference>
<dbReference type="CDD" id="cd13343">
    <property type="entry name" value="PH-GRAM_MTMR6"/>
    <property type="match status" value="1"/>
</dbReference>
<dbReference type="FunFam" id="2.30.29.30:FF:000135">
    <property type="entry name" value="Myotubularin related protein 6"/>
    <property type="match status" value="1"/>
</dbReference>
<evidence type="ECO:0000256" key="4">
    <source>
        <dbReference type="PIRSR" id="PIRSR630564-2"/>
    </source>
</evidence>
<dbReference type="GO" id="GO:0004438">
    <property type="term" value="F:phosphatidylinositol-3-phosphate phosphatase activity"/>
    <property type="evidence" value="ECO:0007669"/>
    <property type="project" value="TreeGrafter"/>
</dbReference>